<dbReference type="WBParaSite" id="RSKR_0000769100.1">
    <property type="protein sequence ID" value="RSKR_0000769100.1"/>
    <property type="gene ID" value="RSKR_0000769100"/>
</dbReference>
<accession>A0AC35U527</accession>
<dbReference type="Proteomes" id="UP000095286">
    <property type="component" value="Unplaced"/>
</dbReference>
<evidence type="ECO:0000313" key="2">
    <source>
        <dbReference type="WBParaSite" id="RSKR_0000769100.1"/>
    </source>
</evidence>
<protein>
    <submittedName>
        <fullName evidence="2">G6PD_C domain-containing protein</fullName>
    </submittedName>
</protein>
<organism evidence="1 2">
    <name type="scientific">Rhabditophanes sp. KR3021</name>
    <dbReference type="NCBI Taxonomy" id="114890"/>
    <lineage>
        <taxon>Eukaryota</taxon>
        <taxon>Metazoa</taxon>
        <taxon>Ecdysozoa</taxon>
        <taxon>Nematoda</taxon>
        <taxon>Chromadorea</taxon>
        <taxon>Rhabditida</taxon>
        <taxon>Tylenchina</taxon>
        <taxon>Panagrolaimomorpha</taxon>
        <taxon>Strongyloidoidea</taxon>
        <taxon>Alloionematidae</taxon>
        <taxon>Rhabditophanes</taxon>
    </lineage>
</organism>
<proteinExistence type="predicted"/>
<evidence type="ECO:0000313" key="1">
    <source>
        <dbReference type="Proteomes" id="UP000095286"/>
    </source>
</evidence>
<name>A0AC35U527_9BILA</name>
<sequence>MIVFYIDNERWRGVPFFLRCGKALNERKAEVRVQYKDVPDIKKDIFDFGDLKRNELVMRVQPNEAVYVKLNAKTPKLEFEVEETELDLTYSSRYKGVRLPDAYERLILEVFLGSQLNFVRTDELELAWKIFTPFLQYLENNSIKPEKYVFGSRGPKSADVLMNTHGFVYTGTYKWGAAEQPSNNKL</sequence>
<reference evidence="2" key="1">
    <citation type="submission" date="2016-11" db="UniProtKB">
        <authorList>
            <consortium name="WormBaseParasite"/>
        </authorList>
    </citation>
    <scope>IDENTIFICATION</scope>
    <source>
        <strain evidence="2">KR3021</strain>
    </source>
</reference>